<dbReference type="Proteomes" id="UP000004816">
    <property type="component" value="Unassembled WGS sequence"/>
</dbReference>
<dbReference type="OrthoDB" id="5242426at2"/>
<dbReference type="HOGENOM" id="CLU_065357_0_0_11"/>
<dbReference type="RefSeq" id="WP_021030929.1">
    <property type="nucleotide sequence ID" value="NZ_KI391954.1"/>
</dbReference>
<dbReference type="Gene3D" id="3.20.20.210">
    <property type="match status" value="1"/>
</dbReference>
<dbReference type="STRING" id="679197.HMPREF9336_01451"/>
<evidence type="ECO:0008006" key="3">
    <source>
        <dbReference type="Google" id="ProtNLM"/>
    </source>
</evidence>
<proteinExistence type="predicted"/>
<gene>
    <name evidence="1" type="ORF">HMPREF9336_01451</name>
</gene>
<keyword evidence="2" id="KW-1185">Reference proteome</keyword>
<accession>E5XPM9</accession>
<dbReference type="SUPFAM" id="SSF51726">
    <property type="entry name" value="UROD/MetE-like"/>
    <property type="match status" value="1"/>
</dbReference>
<dbReference type="eggNOG" id="COG0620">
    <property type="taxonomic scope" value="Bacteria"/>
</dbReference>
<name>E5XPM9_SEGRC</name>
<sequence>MSEAGVAQLAAASSGFGEFPGRDAWEAARIVVGELSVPYLPLLPERGVQATDVGRTTALLTDFPVEVGPHGYRIASRAGADGKRAADFLAQDVDALEEVLERDGRSGGAVSVEALGPLSLAVVLELANGHHVLSDRGALRDLAASLADGLRSHVAELRRRLRADVVLRLREPALDDVLGGGVATVSGLGTLPALPTNAAVELLRPFADVGAAGLVVACPVSASALAALRELPGAGLWAAAAQLDPTRYDELGWFFEAGRTVGLGLVPERHPTRPPSVKELIAPALALVDLLGFPRSVLARQVYATSAKGFAPESGAWAAKALRLVARAASALAEESAA</sequence>
<evidence type="ECO:0000313" key="2">
    <source>
        <dbReference type="Proteomes" id="UP000004816"/>
    </source>
</evidence>
<dbReference type="InterPro" id="IPR038071">
    <property type="entry name" value="UROD/MetE-like_sf"/>
</dbReference>
<protein>
    <recommendedName>
        <fullName evidence="3">Methionine synthase</fullName>
    </recommendedName>
</protein>
<organism evidence="1 2">
    <name type="scientific">Segniliparus rugosus (strain ATCC BAA-974 / DSM 45345 / CCUG 50838 / CIP 108380 / JCM 13579 / CDC 945)</name>
    <dbReference type="NCBI Taxonomy" id="679197"/>
    <lineage>
        <taxon>Bacteria</taxon>
        <taxon>Bacillati</taxon>
        <taxon>Actinomycetota</taxon>
        <taxon>Actinomycetes</taxon>
        <taxon>Mycobacteriales</taxon>
        <taxon>Segniliparaceae</taxon>
        <taxon>Segniliparus</taxon>
    </lineage>
</organism>
<comment type="caution">
    <text evidence="1">The sequence shown here is derived from an EMBL/GenBank/DDBJ whole genome shotgun (WGS) entry which is preliminary data.</text>
</comment>
<dbReference type="EMBL" id="ACZI02000003">
    <property type="protein sequence ID" value="EFV13716.2"/>
    <property type="molecule type" value="Genomic_DNA"/>
</dbReference>
<dbReference type="AlphaFoldDB" id="E5XPM9"/>
<evidence type="ECO:0000313" key="1">
    <source>
        <dbReference type="EMBL" id="EFV13716.2"/>
    </source>
</evidence>
<reference evidence="1 2" key="1">
    <citation type="journal article" date="2011" name="Stand. Genomic Sci.">
        <title>High quality draft genome sequence of Segniliparus rugosus CDC 945(T)= (ATCC BAA-974(T)).</title>
        <authorList>
            <person name="Earl A.M."/>
            <person name="Desjardins C.A."/>
            <person name="Fitzgerald M.G."/>
            <person name="Arachchi H.M."/>
            <person name="Zeng Q."/>
            <person name="Mehta T."/>
            <person name="Griggs A."/>
            <person name="Birren B.W."/>
            <person name="Toney N.C."/>
            <person name="Carr J."/>
            <person name="Posey J."/>
            <person name="Butler W.R."/>
        </authorList>
    </citation>
    <scope>NUCLEOTIDE SEQUENCE [LARGE SCALE GENOMIC DNA]</scope>
    <source>
        <strain evidence="2">ATCC BAA-974 / DSM 45345 / CCUG 50838 / CIP 108380 / JCM 13579 / CDC 945</strain>
    </source>
</reference>